<name>K1Z532_9BACT</name>
<comment type="caution">
    <text evidence="1">The sequence shown here is derived from an EMBL/GenBank/DDBJ whole genome shotgun (WGS) entry which is preliminary data.</text>
</comment>
<accession>K1Z532</accession>
<organism evidence="1">
    <name type="scientific">uncultured bacterium</name>
    <name type="common">gcode 4</name>
    <dbReference type="NCBI Taxonomy" id="1234023"/>
    <lineage>
        <taxon>Bacteria</taxon>
        <taxon>environmental samples</taxon>
    </lineage>
</organism>
<dbReference type="AlphaFoldDB" id="K1Z532"/>
<sequence length="105" mass="12522">MAYLIDDTFTKEAVEKDWYLWRDEKIKVDIPDAAAVIEVKDLDQYQGYDTDGNWKISDDILKKVIRDEQGNFYKIVPMELDFLRKHALPLPTLHWLDRIKMGFKM</sequence>
<proteinExistence type="predicted"/>
<dbReference type="EMBL" id="AMFJ01028883">
    <property type="protein sequence ID" value="EKD44396.1"/>
    <property type="molecule type" value="Genomic_DNA"/>
</dbReference>
<evidence type="ECO:0000313" key="1">
    <source>
        <dbReference type="EMBL" id="EKD44396.1"/>
    </source>
</evidence>
<reference evidence="1" key="1">
    <citation type="journal article" date="2012" name="Science">
        <title>Fermentation, hydrogen, and sulfur metabolism in multiple uncultivated bacterial phyla.</title>
        <authorList>
            <person name="Wrighton K.C."/>
            <person name="Thomas B.C."/>
            <person name="Sharon I."/>
            <person name="Miller C.S."/>
            <person name="Castelle C.J."/>
            <person name="VerBerkmoes N.C."/>
            <person name="Wilkins M.J."/>
            <person name="Hettich R.L."/>
            <person name="Lipton M.S."/>
            <person name="Williams K.H."/>
            <person name="Long P.E."/>
            <person name="Banfield J.F."/>
        </authorList>
    </citation>
    <scope>NUCLEOTIDE SEQUENCE [LARGE SCALE GENOMIC DNA]</scope>
</reference>
<gene>
    <name evidence="1" type="ORF">ACD_71C00152G0003</name>
</gene>
<protein>
    <submittedName>
        <fullName evidence="1">Uncharacterized protein</fullName>
    </submittedName>
</protein>